<name>A0A6J6Y316_9ZZZZ</name>
<evidence type="ECO:0000256" key="1">
    <source>
        <dbReference type="SAM" id="Coils"/>
    </source>
</evidence>
<feature type="compositionally biased region" description="Basic residues" evidence="2">
    <location>
        <begin position="252"/>
        <end position="268"/>
    </location>
</feature>
<dbReference type="AlphaFoldDB" id="A0A6J6Y316"/>
<feature type="coiled-coil region" evidence="1">
    <location>
        <begin position="176"/>
        <end position="210"/>
    </location>
</feature>
<protein>
    <submittedName>
        <fullName evidence="3">Unannotated protein</fullName>
    </submittedName>
</protein>
<evidence type="ECO:0000313" key="3">
    <source>
        <dbReference type="EMBL" id="CAB4803981.1"/>
    </source>
</evidence>
<sequence>MAEKNSFLNWVGFKESESAAPSSVDRIRELESQLNDLRSRRDITSLSKEEFEILATETAMSMIKSAQARESKAFASSERVVLEATRQAKDAIEGAETKARTILSGAEARGRKYITAAEAEAAERLSSVEREAQSIFDEKRREAAALAQAARREGERIITEATGEVSEYRNWLSGVISEAERLYKIQTQSLDAAEQAIAQSRTRLDSAFERLANLHKSVNENLNADNSVIDTGPKKVISQRTKPALAAPAKKASAKKKTAAKKKPAKRR</sequence>
<proteinExistence type="predicted"/>
<evidence type="ECO:0000256" key="2">
    <source>
        <dbReference type="SAM" id="MobiDB-lite"/>
    </source>
</evidence>
<accession>A0A6J6Y316</accession>
<reference evidence="3" key="1">
    <citation type="submission" date="2020-05" db="EMBL/GenBank/DDBJ databases">
        <authorList>
            <person name="Chiriac C."/>
            <person name="Salcher M."/>
            <person name="Ghai R."/>
            <person name="Kavagutti S V."/>
        </authorList>
    </citation>
    <scope>NUCLEOTIDE SEQUENCE</scope>
</reference>
<gene>
    <name evidence="3" type="ORF">UFOPK3119_00146</name>
</gene>
<keyword evidence="1" id="KW-0175">Coiled coil</keyword>
<feature type="region of interest" description="Disordered" evidence="2">
    <location>
        <begin position="219"/>
        <end position="268"/>
    </location>
</feature>
<dbReference type="EMBL" id="CAFAAX010000007">
    <property type="protein sequence ID" value="CAB4803981.1"/>
    <property type="molecule type" value="Genomic_DNA"/>
</dbReference>
<feature type="compositionally biased region" description="Low complexity" evidence="2">
    <location>
        <begin position="242"/>
        <end position="251"/>
    </location>
</feature>
<feature type="compositionally biased region" description="Polar residues" evidence="2">
    <location>
        <begin position="219"/>
        <end position="229"/>
    </location>
</feature>
<organism evidence="3">
    <name type="scientific">freshwater metagenome</name>
    <dbReference type="NCBI Taxonomy" id="449393"/>
    <lineage>
        <taxon>unclassified sequences</taxon>
        <taxon>metagenomes</taxon>
        <taxon>ecological metagenomes</taxon>
    </lineage>
</organism>